<sequence length="511" mass="58212">MMKSSTAGEEDSRFEIRLECQGDVPKTHFKPRARKTLSARRWKAAFSQDGHVDIAASLALPATYGQQSAVCLLAAYLGVHPSIKGVVWEFLLGCFDPNSTFDERNKLRQRRRFHNKLKRNYQSFWVEGKIEVAEFDDFKKEQYETWKAECQNMVPSMGNGKFITAPIIMDDDQMIKDLTTNADSGDDDGATSSIDSVLAEKVTQWKLGLHQIGLDVIRTDRALVFYESEANQAKLWNVLAVYAWVDHSIGYVQGMNDICSPMVILMENEADAFWCFERAMRRLRENFRSSATSLGVQSQLSTLAGIIRAIDPKLHEHLEELDGGQYLFALRMLMVLFRRELSVVDALYLWEVMWAMEYNPNISSLYEVSRSRSDVAPNENAVSRMDTKQLKQYGKYERKLIKTGHGDQKSTLVVFLVASVIEAKKKRLLKEAKGPEDVVKIVGEITASLDAKKALRDALKIQEKYLRKASSSFCFSFVKPSFHSHMHAHDLGFQTWLTAYSAYLCMQAKQL</sequence>
<dbReference type="FunFam" id="1.10.8.270:FF:000025">
    <property type="entry name" value="TBC1 domain family member 15-like"/>
    <property type="match status" value="1"/>
</dbReference>
<dbReference type="PANTHER" id="PTHR22957:SF533">
    <property type="entry name" value="TBC1 DOMAIN FAMILY MEMBER 15-LIKE ISOFORM X1"/>
    <property type="match status" value="1"/>
</dbReference>
<dbReference type="SUPFAM" id="SSF47923">
    <property type="entry name" value="Ypt/Rab-GAP domain of gyp1p"/>
    <property type="match status" value="2"/>
</dbReference>
<dbReference type="GO" id="GO:0005096">
    <property type="term" value="F:GTPase activator activity"/>
    <property type="evidence" value="ECO:0007669"/>
    <property type="project" value="TreeGrafter"/>
</dbReference>
<gene>
    <name evidence="2" type="ORF">RHGRI_035870</name>
</gene>
<dbReference type="SMART" id="SM00164">
    <property type="entry name" value="TBC"/>
    <property type="match status" value="1"/>
</dbReference>
<dbReference type="Gene3D" id="1.10.472.80">
    <property type="entry name" value="Ypt/Rab-GAP domain of gyp1p, domain 3"/>
    <property type="match status" value="1"/>
</dbReference>
<dbReference type="InterPro" id="IPR035969">
    <property type="entry name" value="Rab-GAP_TBC_sf"/>
</dbReference>
<evidence type="ECO:0000313" key="2">
    <source>
        <dbReference type="EMBL" id="KAG5514613.1"/>
    </source>
</evidence>
<comment type="caution">
    <text evidence="2">The sequence shown here is derived from an EMBL/GenBank/DDBJ whole genome shotgun (WGS) entry which is preliminary data.</text>
</comment>
<dbReference type="Pfam" id="PF00566">
    <property type="entry name" value="RabGAP-TBC"/>
    <property type="match status" value="1"/>
</dbReference>
<organism evidence="2 3">
    <name type="scientific">Rhododendron griersonianum</name>
    <dbReference type="NCBI Taxonomy" id="479676"/>
    <lineage>
        <taxon>Eukaryota</taxon>
        <taxon>Viridiplantae</taxon>
        <taxon>Streptophyta</taxon>
        <taxon>Embryophyta</taxon>
        <taxon>Tracheophyta</taxon>
        <taxon>Spermatophyta</taxon>
        <taxon>Magnoliopsida</taxon>
        <taxon>eudicotyledons</taxon>
        <taxon>Gunneridae</taxon>
        <taxon>Pentapetalae</taxon>
        <taxon>asterids</taxon>
        <taxon>Ericales</taxon>
        <taxon>Ericaceae</taxon>
        <taxon>Ericoideae</taxon>
        <taxon>Rhodoreae</taxon>
        <taxon>Rhododendron</taxon>
    </lineage>
</organism>
<dbReference type="PROSITE" id="PS50086">
    <property type="entry name" value="TBC_RABGAP"/>
    <property type="match status" value="1"/>
</dbReference>
<evidence type="ECO:0000259" key="1">
    <source>
        <dbReference type="PROSITE" id="PS50086"/>
    </source>
</evidence>
<proteinExistence type="predicted"/>
<accession>A0AAV6HKR9</accession>
<keyword evidence="3" id="KW-1185">Reference proteome</keyword>
<dbReference type="EMBL" id="JACTNZ010000013">
    <property type="protein sequence ID" value="KAG5514613.1"/>
    <property type="molecule type" value="Genomic_DNA"/>
</dbReference>
<reference evidence="2 3" key="1">
    <citation type="submission" date="2020-08" db="EMBL/GenBank/DDBJ databases">
        <title>Plant Genome Project.</title>
        <authorList>
            <person name="Zhang R.-G."/>
        </authorList>
    </citation>
    <scope>NUCLEOTIDE SEQUENCE [LARGE SCALE GENOMIC DNA]</scope>
    <source>
        <strain evidence="2">WSP0</strain>
        <tissue evidence="2">Leaf</tissue>
    </source>
</reference>
<dbReference type="AlphaFoldDB" id="A0AAV6HKR9"/>
<evidence type="ECO:0000313" key="3">
    <source>
        <dbReference type="Proteomes" id="UP000823749"/>
    </source>
</evidence>
<dbReference type="Proteomes" id="UP000823749">
    <property type="component" value="Chromosome 13"/>
</dbReference>
<feature type="domain" description="Rab-GAP TBC" evidence="1">
    <location>
        <begin position="78"/>
        <end position="357"/>
    </location>
</feature>
<dbReference type="Gene3D" id="1.10.8.270">
    <property type="entry name" value="putative rabgap domain of human tbc1 domain family member 14 like domains"/>
    <property type="match status" value="1"/>
</dbReference>
<dbReference type="PANTHER" id="PTHR22957">
    <property type="entry name" value="TBC1 DOMAIN FAMILY MEMBER GTPASE-ACTIVATING PROTEIN"/>
    <property type="match status" value="1"/>
</dbReference>
<dbReference type="InterPro" id="IPR000195">
    <property type="entry name" value="Rab-GAP-TBC_dom"/>
</dbReference>
<protein>
    <recommendedName>
        <fullName evidence="1">Rab-GAP TBC domain-containing protein</fullName>
    </recommendedName>
</protein>
<name>A0AAV6HKR9_9ERIC</name>